<gene>
    <name evidence="2" type="ORF">SEMRO_510_G157260.1</name>
</gene>
<evidence type="ECO:0000313" key="2">
    <source>
        <dbReference type="EMBL" id="CAB9511938.1"/>
    </source>
</evidence>
<dbReference type="OrthoDB" id="10473438at2759"/>
<organism evidence="2 3">
    <name type="scientific">Seminavis robusta</name>
    <dbReference type="NCBI Taxonomy" id="568900"/>
    <lineage>
        <taxon>Eukaryota</taxon>
        <taxon>Sar</taxon>
        <taxon>Stramenopiles</taxon>
        <taxon>Ochrophyta</taxon>
        <taxon>Bacillariophyta</taxon>
        <taxon>Bacillariophyceae</taxon>
        <taxon>Bacillariophycidae</taxon>
        <taxon>Naviculales</taxon>
        <taxon>Naviculaceae</taxon>
        <taxon>Seminavis</taxon>
    </lineage>
</organism>
<keyword evidence="3" id="KW-1185">Reference proteome</keyword>
<dbReference type="AlphaFoldDB" id="A0A9N8DZV0"/>
<feature type="region of interest" description="Disordered" evidence="1">
    <location>
        <begin position="1"/>
        <end position="37"/>
    </location>
</feature>
<sequence>MNPFKKVLNGIRKNTEDPPGEYNGSSSNNVHGLKPIPKKTQAVELGTIDYINLTPDGKHGDFNAAVQASLETGKPIFANFVEWSG</sequence>
<dbReference type="EMBL" id="CAICTM010000509">
    <property type="protein sequence ID" value="CAB9511938.1"/>
    <property type="molecule type" value="Genomic_DNA"/>
</dbReference>
<evidence type="ECO:0000256" key="1">
    <source>
        <dbReference type="SAM" id="MobiDB-lite"/>
    </source>
</evidence>
<accession>A0A9N8DZV0</accession>
<evidence type="ECO:0000313" key="3">
    <source>
        <dbReference type="Proteomes" id="UP001153069"/>
    </source>
</evidence>
<reference evidence="2" key="1">
    <citation type="submission" date="2020-06" db="EMBL/GenBank/DDBJ databases">
        <authorList>
            <consortium name="Plant Systems Biology data submission"/>
        </authorList>
    </citation>
    <scope>NUCLEOTIDE SEQUENCE</scope>
    <source>
        <strain evidence="2">D6</strain>
    </source>
</reference>
<comment type="caution">
    <text evidence="2">The sequence shown here is derived from an EMBL/GenBank/DDBJ whole genome shotgun (WGS) entry which is preliminary data.</text>
</comment>
<protein>
    <submittedName>
        <fullName evidence="2">Uncharacterized protein</fullName>
    </submittedName>
</protein>
<dbReference type="Proteomes" id="UP001153069">
    <property type="component" value="Unassembled WGS sequence"/>
</dbReference>
<name>A0A9N8DZV0_9STRA</name>
<proteinExistence type="predicted"/>